<dbReference type="Proteomes" id="UP001652581">
    <property type="component" value="Chromosome X"/>
</dbReference>
<protein>
    <submittedName>
        <fullName evidence="3">Uncharacterized protein</fullName>
    </submittedName>
</protein>
<feature type="region of interest" description="Disordered" evidence="1">
    <location>
        <begin position="85"/>
        <end position="119"/>
    </location>
</feature>
<name>A0ABM5CVI7_VICPA</name>
<feature type="compositionally biased region" description="Polar residues" evidence="1">
    <location>
        <begin position="23"/>
        <end position="32"/>
    </location>
</feature>
<proteinExistence type="predicted"/>
<feature type="compositionally biased region" description="Polar residues" evidence="1">
    <location>
        <begin position="105"/>
        <end position="118"/>
    </location>
</feature>
<feature type="region of interest" description="Disordered" evidence="1">
    <location>
        <begin position="1"/>
        <end position="57"/>
    </location>
</feature>
<organism evidence="2 3">
    <name type="scientific">Vicugna pacos</name>
    <name type="common">Alpaca</name>
    <name type="synonym">Lama pacos</name>
    <dbReference type="NCBI Taxonomy" id="30538"/>
    <lineage>
        <taxon>Eukaryota</taxon>
        <taxon>Metazoa</taxon>
        <taxon>Chordata</taxon>
        <taxon>Craniata</taxon>
        <taxon>Vertebrata</taxon>
        <taxon>Euteleostomi</taxon>
        <taxon>Mammalia</taxon>
        <taxon>Eutheria</taxon>
        <taxon>Laurasiatheria</taxon>
        <taxon>Artiodactyla</taxon>
        <taxon>Tylopoda</taxon>
        <taxon>Camelidae</taxon>
        <taxon>Vicugna</taxon>
    </lineage>
</organism>
<keyword evidence="2" id="KW-1185">Reference proteome</keyword>
<evidence type="ECO:0000313" key="3">
    <source>
        <dbReference type="RefSeq" id="XP_072812665.1"/>
    </source>
</evidence>
<sequence length="185" mass="19164">MGYLEMVGNQEWDPQVRLGLGSPGSQAVQSGDSGSGHPDACSPRLLRPGGRGARAGRTLGLPGLGGGAFTPLPGVGRLYLAAAAPTQPRSRELRAGSRLAWGPSGPQSRDPNGEQVPTPTLALHLGCGEAPRGSPPASHQLPFFLSPHSGRVPSSQKEALQQLAPTLREDHASTIRLPPAGPRIF</sequence>
<dbReference type="GeneID" id="107034700"/>
<evidence type="ECO:0000256" key="1">
    <source>
        <dbReference type="SAM" id="MobiDB-lite"/>
    </source>
</evidence>
<accession>A0ABM5CVI7</accession>
<evidence type="ECO:0000313" key="2">
    <source>
        <dbReference type="Proteomes" id="UP001652581"/>
    </source>
</evidence>
<dbReference type="RefSeq" id="XP_072812665.1">
    <property type="nucleotide sequence ID" value="XM_072956564.1"/>
</dbReference>
<gene>
    <name evidence="3" type="primary">LOC107034700</name>
</gene>
<reference evidence="3" key="1">
    <citation type="submission" date="2025-08" db="UniProtKB">
        <authorList>
            <consortium name="RefSeq"/>
        </authorList>
    </citation>
    <scope>IDENTIFICATION</scope>
</reference>